<evidence type="ECO:0000256" key="5">
    <source>
        <dbReference type="ARBA" id="ARBA00022670"/>
    </source>
</evidence>
<protein>
    <recommendedName>
        <fullName evidence="7">Cytosol aminopeptidase domain-containing protein</fullName>
    </recommendedName>
</protein>
<dbReference type="OrthoDB" id="412814at2759"/>
<dbReference type="PRINTS" id="PR00481">
    <property type="entry name" value="LAMNOPPTDASE"/>
</dbReference>
<dbReference type="Gene3D" id="3.40.220.10">
    <property type="entry name" value="Leucine Aminopeptidase, subunit E, domain 1"/>
    <property type="match status" value="1"/>
</dbReference>
<comment type="similarity">
    <text evidence="3">Belongs to the peptidase M17 family.</text>
</comment>
<dbReference type="InterPro" id="IPR043472">
    <property type="entry name" value="Macro_dom-like"/>
</dbReference>
<dbReference type="InterPro" id="IPR023042">
    <property type="entry name" value="Peptidase_M17_leu_NH2_pept"/>
</dbReference>
<dbReference type="InterPro" id="IPR011356">
    <property type="entry name" value="Leucine_aapep/pepB"/>
</dbReference>
<dbReference type="GO" id="GO:0070006">
    <property type="term" value="F:metalloaminopeptidase activity"/>
    <property type="evidence" value="ECO:0007669"/>
    <property type="project" value="InterPro"/>
</dbReference>
<dbReference type="InterPro" id="IPR008283">
    <property type="entry name" value="Peptidase_M17_N"/>
</dbReference>
<accession>A0A077WXK4</accession>
<comment type="catalytic activity">
    <reaction evidence="1">
        <text>Release of an N-terminal amino acid, Xaa-|-Yaa-, in which Xaa is preferably Leu, but may be other amino acids including Pro although not Arg or Lys, and Yaa may be Pro. Amino acid amides and methyl esters are also readily hydrolyzed, but rates on arylamides are exceedingly low.</text>
        <dbReference type="EC" id="3.4.11.1"/>
    </reaction>
</comment>
<keyword evidence="6" id="KW-0378">Hydrolase</keyword>
<organism evidence="8">
    <name type="scientific">Lichtheimia ramosa</name>
    <dbReference type="NCBI Taxonomy" id="688394"/>
    <lineage>
        <taxon>Eukaryota</taxon>
        <taxon>Fungi</taxon>
        <taxon>Fungi incertae sedis</taxon>
        <taxon>Mucoromycota</taxon>
        <taxon>Mucoromycotina</taxon>
        <taxon>Mucoromycetes</taxon>
        <taxon>Mucorales</taxon>
        <taxon>Lichtheimiaceae</taxon>
        <taxon>Lichtheimia</taxon>
    </lineage>
</organism>
<keyword evidence="4" id="KW-0031">Aminopeptidase</keyword>
<dbReference type="SUPFAM" id="SSF52949">
    <property type="entry name" value="Macro domain-like"/>
    <property type="match status" value="1"/>
</dbReference>
<dbReference type="HAMAP" id="MF_00181">
    <property type="entry name" value="Cytosol_peptidase_M17"/>
    <property type="match status" value="1"/>
</dbReference>
<keyword evidence="5" id="KW-0645">Protease</keyword>
<evidence type="ECO:0000256" key="2">
    <source>
        <dbReference type="ARBA" id="ARBA00001585"/>
    </source>
</evidence>
<dbReference type="GO" id="GO:0006508">
    <property type="term" value="P:proteolysis"/>
    <property type="evidence" value="ECO:0007669"/>
    <property type="project" value="UniProtKB-KW"/>
</dbReference>
<dbReference type="PANTHER" id="PTHR11963">
    <property type="entry name" value="LEUCINE AMINOPEPTIDASE-RELATED"/>
    <property type="match status" value="1"/>
</dbReference>
<dbReference type="Pfam" id="PF02789">
    <property type="entry name" value="Peptidase_M17_N"/>
    <property type="match status" value="1"/>
</dbReference>
<dbReference type="SUPFAM" id="SSF53187">
    <property type="entry name" value="Zn-dependent exopeptidases"/>
    <property type="match status" value="1"/>
</dbReference>
<evidence type="ECO:0000256" key="1">
    <source>
        <dbReference type="ARBA" id="ARBA00000135"/>
    </source>
</evidence>
<dbReference type="GO" id="GO:0005737">
    <property type="term" value="C:cytoplasm"/>
    <property type="evidence" value="ECO:0007669"/>
    <property type="project" value="InterPro"/>
</dbReference>
<dbReference type="Pfam" id="PF00883">
    <property type="entry name" value="Peptidase_M17"/>
    <property type="match status" value="1"/>
</dbReference>
<evidence type="ECO:0000256" key="6">
    <source>
        <dbReference type="ARBA" id="ARBA00022801"/>
    </source>
</evidence>
<evidence type="ECO:0000259" key="7">
    <source>
        <dbReference type="PROSITE" id="PS00631"/>
    </source>
</evidence>
<name>A0A077WXK4_9FUNG</name>
<dbReference type="PROSITE" id="PS00631">
    <property type="entry name" value="CYTOSOL_AP"/>
    <property type="match status" value="1"/>
</dbReference>
<evidence type="ECO:0000256" key="3">
    <source>
        <dbReference type="ARBA" id="ARBA00009528"/>
    </source>
</evidence>
<sequence length="511" mass="54767">MFPLSLSTSLTTVRRLAATTAKRQVRHFSNPQGYDALVLGTYSDLQLTATQGISSSTRNQILEQLSVANLTKKDDVRLLYNVGGIKQLAVVSLGDKPTGNTSQDTALETARRSTAIGIQALKKHYAQGENQHIGVDVSIHAHGAAEGAVLAQYAFDKLKTKQGPVLRVGPFGQPSADASNLSWETGLVYANAQNLARRLMAAPANLMTPKTFAEEMAYLLAGLENVQVMVHDQDWARRQKMNAFLSVAQGSQEPLRFLEIHYNGGDGPLYGLVGKGITFDSGGISLKPSNNMALMKGDMGGAATVAAALYGICKLQLPVNVVAMIPLCENMPSGNATKPGDVVRAMNGKSIEITNTDAEGRLILADALYYLSSTYAPKTIIDVATLTGAMDVALGQTFAGVFTNSDELWSKLETAGKTTADPFWRMPLHDDYLKGMKESLVADLVNSASRSGGSCSAAAFLKEFVAGLPETQWAHIDIAGVMESSTTEGYHIKGMSGRPTRSLLDYLRRSQ</sequence>
<evidence type="ECO:0000256" key="4">
    <source>
        <dbReference type="ARBA" id="ARBA00022438"/>
    </source>
</evidence>
<proteinExistence type="inferred from homology"/>
<dbReference type="CDD" id="cd00433">
    <property type="entry name" value="Peptidase_M17"/>
    <property type="match status" value="1"/>
</dbReference>
<feature type="domain" description="Cytosol aminopeptidase" evidence="7">
    <location>
        <begin position="355"/>
        <end position="362"/>
    </location>
</feature>
<dbReference type="AlphaFoldDB" id="A0A077WXK4"/>
<dbReference type="GO" id="GO:0030145">
    <property type="term" value="F:manganese ion binding"/>
    <property type="evidence" value="ECO:0007669"/>
    <property type="project" value="InterPro"/>
</dbReference>
<dbReference type="Gene3D" id="3.40.630.10">
    <property type="entry name" value="Zn peptidases"/>
    <property type="match status" value="1"/>
</dbReference>
<dbReference type="EMBL" id="LK023346">
    <property type="protein sequence ID" value="CDS11778.1"/>
    <property type="molecule type" value="Genomic_DNA"/>
</dbReference>
<dbReference type="PANTHER" id="PTHR11963:SF23">
    <property type="entry name" value="CYTOSOL AMINOPEPTIDASE"/>
    <property type="match status" value="1"/>
</dbReference>
<reference evidence="8" key="1">
    <citation type="journal article" date="2014" name="Genome Announc.">
        <title>De novo whole-genome sequence and genome annotation of Lichtheimia ramosa.</title>
        <authorList>
            <person name="Linde J."/>
            <person name="Schwartze V."/>
            <person name="Binder U."/>
            <person name="Lass-Florl C."/>
            <person name="Voigt K."/>
            <person name="Horn F."/>
        </authorList>
    </citation>
    <scope>NUCLEOTIDE SEQUENCE</scope>
    <source>
        <strain evidence="8">JMRC FSU:6197</strain>
    </source>
</reference>
<comment type="catalytic activity">
    <reaction evidence="2">
        <text>Release of N-terminal proline from a peptide.</text>
        <dbReference type="EC" id="3.4.11.5"/>
    </reaction>
</comment>
<dbReference type="InterPro" id="IPR000819">
    <property type="entry name" value="Peptidase_M17_C"/>
</dbReference>
<evidence type="ECO:0000313" key="8">
    <source>
        <dbReference type="EMBL" id="CDS11778.1"/>
    </source>
</evidence>
<gene>
    <name evidence="8" type="ORF">LRAMOSA04041</name>
</gene>